<feature type="compositionally biased region" description="Polar residues" evidence="1">
    <location>
        <begin position="325"/>
        <end position="337"/>
    </location>
</feature>
<organism evidence="3 4">
    <name type="scientific">Spodoptera frugiperda</name>
    <name type="common">Fall armyworm</name>
    <dbReference type="NCBI Taxonomy" id="7108"/>
    <lineage>
        <taxon>Eukaryota</taxon>
        <taxon>Metazoa</taxon>
        <taxon>Ecdysozoa</taxon>
        <taxon>Arthropoda</taxon>
        <taxon>Hexapoda</taxon>
        <taxon>Insecta</taxon>
        <taxon>Pterygota</taxon>
        <taxon>Neoptera</taxon>
        <taxon>Endopterygota</taxon>
        <taxon>Lepidoptera</taxon>
        <taxon>Glossata</taxon>
        <taxon>Ditrysia</taxon>
        <taxon>Noctuoidea</taxon>
        <taxon>Noctuidae</taxon>
        <taxon>Amphipyrinae</taxon>
        <taxon>Spodoptera</taxon>
    </lineage>
</organism>
<dbReference type="InterPro" id="IPR005062">
    <property type="entry name" value="SAC3/GANP/THP3_conserved"/>
</dbReference>
<evidence type="ECO:0000313" key="4">
    <source>
        <dbReference type="RefSeq" id="XP_035444605.1"/>
    </source>
</evidence>
<dbReference type="GO" id="GO:0005634">
    <property type="term" value="C:nucleus"/>
    <property type="evidence" value="ECO:0007669"/>
    <property type="project" value="TreeGrafter"/>
</dbReference>
<dbReference type="Proteomes" id="UP000829999">
    <property type="component" value="Chromosome 4"/>
</dbReference>
<dbReference type="GeneID" id="118272325"/>
<dbReference type="PANTHER" id="PTHR12436:SF4">
    <property type="entry name" value="LEUKOCYTE RECEPTOR CLUSTER MEMBER 8"/>
    <property type="match status" value="1"/>
</dbReference>
<reference evidence="4" key="1">
    <citation type="submission" date="2025-08" db="UniProtKB">
        <authorList>
            <consortium name="RefSeq"/>
        </authorList>
    </citation>
    <scope>IDENTIFICATION</scope>
    <source>
        <tissue evidence="4">Whole larval tissue</tissue>
    </source>
</reference>
<proteinExistence type="predicted"/>
<dbReference type="Pfam" id="PF03399">
    <property type="entry name" value="SAC3_GANP"/>
    <property type="match status" value="1"/>
</dbReference>
<dbReference type="InterPro" id="IPR045107">
    <property type="entry name" value="SAC3/GANP/THP3"/>
</dbReference>
<feature type="domain" description="SAC3/GANP/THP3 conserved" evidence="2">
    <location>
        <begin position="491"/>
        <end position="675"/>
    </location>
</feature>
<evidence type="ECO:0000256" key="1">
    <source>
        <dbReference type="SAM" id="MobiDB-lite"/>
    </source>
</evidence>
<protein>
    <submittedName>
        <fullName evidence="4">Leukocyte receptor cluster member 8 homolog isoform X1</fullName>
    </submittedName>
</protein>
<gene>
    <name evidence="4" type="primary">LOC118272325</name>
</gene>
<feature type="compositionally biased region" description="Basic residues" evidence="1">
    <location>
        <begin position="338"/>
        <end position="361"/>
    </location>
</feature>
<evidence type="ECO:0000259" key="2">
    <source>
        <dbReference type="Pfam" id="PF03399"/>
    </source>
</evidence>
<dbReference type="AlphaFoldDB" id="A0A9R0EMB3"/>
<keyword evidence="4" id="KW-0675">Receptor</keyword>
<keyword evidence="3" id="KW-1185">Reference proteome</keyword>
<feature type="compositionally biased region" description="Basic and acidic residues" evidence="1">
    <location>
        <begin position="384"/>
        <end position="400"/>
    </location>
</feature>
<sequence length="729" mass="84689">MAENGPKEPPIQTVSGLPPNHNPWLYNMNMYHQYNGYHGGMYPPYYNQYFNPMVNNGGFSNNNPHQFHQNKEQKIDISHPQFSKPPPTSPLLGMSPLDTNRPFFNQSPIRFNLNNMRKPPPLPVNENPLLSNNNGPKKKRKKPNSKFNEDKTEDTNEILPPLPDHPPPLPPLPPPEIPKPPPPPIDVPLPPPVATEDIPQPPEPEEFKFTMNESISTNEAQNKNACNLFNDPDSRNNWPESLERYIKRCYEKCKSAFDRDQIDICLKGRITAAANKDEIWTRNWDEEPIPSVHSERNNLAVKPVRGTLNLYQKVENATEPHKSRGSINTRGFNGHKNSPQRRRRPSTRSRSKSRSPPRKRLSASSASGDEVDDKKIVKGKGRQKVKDRLSLDQKKNDKPYHKNTNKKKQSFDQFVVEDFQGNAEKLQKRAERFGNTGVPTIASSLQGGIKRQEPTIRRPIIQDTDGDYEINNMHIVGTCLDIEKSFLRLTRAPEACEVRPVTVLRNSLKYVKDKWVEKQDYTYTCDQLKSIRQDLTVQGIRDEFTVEVYETHARIALEKGDHEEFNQCQTQLKMLYSELPDCKSNAPEFTAYRILYYIFTKNTLDLTTIFKFLSKEDRENKCVKHALQTRCAWATGNLHKFFLLYRAAPMMAGYLMDWFVERERKQYLKYILKSYVLYFFTNLLFHIGAMRYAAYIHTVRSVNCFLFSYHYKPIKFQFICKNKYFHNVN</sequence>
<feature type="compositionally biased region" description="Pro residues" evidence="1">
    <location>
        <begin position="160"/>
        <end position="191"/>
    </location>
</feature>
<feature type="region of interest" description="Disordered" evidence="1">
    <location>
        <begin position="64"/>
        <end position="191"/>
    </location>
</feature>
<evidence type="ECO:0000313" key="3">
    <source>
        <dbReference type="Proteomes" id="UP000829999"/>
    </source>
</evidence>
<feature type="compositionally biased region" description="Low complexity" evidence="1">
    <location>
        <begin position="124"/>
        <end position="135"/>
    </location>
</feature>
<feature type="region of interest" description="Disordered" evidence="1">
    <location>
        <begin position="315"/>
        <end position="411"/>
    </location>
</feature>
<dbReference type="OrthoDB" id="199574at2759"/>
<accession>A0A9R0EMB3</accession>
<feature type="compositionally biased region" description="Polar residues" evidence="1">
    <location>
        <begin position="102"/>
        <end position="115"/>
    </location>
</feature>
<dbReference type="PANTHER" id="PTHR12436">
    <property type="entry name" value="80 KDA MCM3-ASSOCIATED PROTEIN"/>
    <property type="match status" value="1"/>
</dbReference>
<dbReference type="Gene3D" id="1.25.40.990">
    <property type="match status" value="1"/>
</dbReference>
<dbReference type="RefSeq" id="XP_035444605.1">
    <property type="nucleotide sequence ID" value="XM_035588712.2"/>
</dbReference>
<name>A0A9R0EMB3_SPOFR</name>